<sequence length="442" mass="46904">MRRETSQKMKNRSGALLLCAALLGQAAAAPLTNLDALRVATQAPNVLQKEQEYSQARLDLGEARAPDWRAVSDATASRTGGNSPGSASDLSAGVSLRFLGPQALGREENKRRQALNEAELAWQTAKLSASDALLDAWYDLVEAEQALAETRGALEVADLELRRVQAQAQSGVATELDVSRAGLARAQAQGAYTAADLSRQQAQGALLSLGVLIPQPSAVEATWTPLPLPQSVRDSYAVQQATLATAAARVRLGELQAQRGVQVQAQGSLSSGHFNLTLGLDRELTGTAAARTTLRDAGAASWNLGVNVALPLGNRLGHQVAQAERALLLAQQAEVQARARQAQVRQLWQGRMDDAGRNLTLAGQLFAEAQRNEAVVSQRLEQGLVPPAALAQARLATLKAQGQVWQARRSVDRAALQGWRVLGGWPDLVAASPLTVPQGDQP</sequence>
<dbReference type="Proteomes" id="UP001232163">
    <property type="component" value="Unassembled WGS sequence"/>
</dbReference>
<comment type="subcellular location">
    <subcellularLocation>
        <location evidence="1">Cell outer membrane</location>
    </subcellularLocation>
</comment>
<evidence type="ECO:0000256" key="5">
    <source>
        <dbReference type="ARBA" id="ARBA00023237"/>
    </source>
</evidence>
<keyword evidence="8" id="KW-1185">Reference proteome</keyword>
<dbReference type="Gene3D" id="1.20.1600.10">
    <property type="entry name" value="Outer membrane efflux proteins (OEP)"/>
    <property type="match status" value="1"/>
</dbReference>
<organism evidence="7 8">
    <name type="scientific">Deinococcus enclensis</name>
    <dbReference type="NCBI Taxonomy" id="1049582"/>
    <lineage>
        <taxon>Bacteria</taxon>
        <taxon>Thermotogati</taxon>
        <taxon>Deinococcota</taxon>
        <taxon>Deinococci</taxon>
        <taxon>Deinococcales</taxon>
        <taxon>Deinococcaceae</taxon>
        <taxon>Deinococcus</taxon>
    </lineage>
</organism>
<dbReference type="RefSeq" id="WP_307467023.1">
    <property type="nucleotide sequence ID" value="NZ_JAURUR010000009.1"/>
</dbReference>
<feature type="signal peptide" evidence="6">
    <location>
        <begin position="1"/>
        <end position="28"/>
    </location>
</feature>
<feature type="chain" id="PRO_5046549361" evidence="6">
    <location>
        <begin position="29"/>
        <end position="442"/>
    </location>
</feature>
<dbReference type="PANTHER" id="PTHR30026">
    <property type="entry name" value="OUTER MEMBRANE PROTEIN TOLC"/>
    <property type="match status" value="1"/>
</dbReference>
<gene>
    <name evidence="7" type="ORF">QO006_002709</name>
</gene>
<name>A0ABT9MFD6_9DEIO</name>
<accession>A0ABT9MFD6</accession>
<dbReference type="EMBL" id="JAURUR010000009">
    <property type="protein sequence ID" value="MDP9765261.1"/>
    <property type="molecule type" value="Genomic_DNA"/>
</dbReference>
<keyword evidence="2" id="KW-1134">Transmembrane beta strand</keyword>
<keyword evidence="6" id="KW-0732">Signal</keyword>
<keyword evidence="4" id="KW-0472">Membrane</keyword>
<evidence type="ECO:0000256" key="1">
    <source>
        <dbReference type="ARBA" id="ARBA00004442"/>
    </source>
</evidence>
<evidence type="ECO:0000256" key="6">
    <source>
        <dbReference type="SAM" id="SignalP"/>
    </source>
</evidence>
<evidence type="ECO:0000313" key="7">
    <source>
        <dbReference type="EMBL" id="MDP9765261.1"/>
    </source>
</evidence>
<reference evidence="7 8" key="1">
    <citation type="submission" date="2023-07" db="EMBL/GenBank/DDBJ databases">
        <title>Genomic Encyclopedia of Type Strains, Phase IV (KMG-IV): sequencing the most valuable type-strain genomes for metagenomic binning, comparative biology and taxonomic classification.</title>
        <authorList>
            <person name="Goeker M."/>
        </authorList>
    </citation>
    <scope>NUCLEOTIDE SEQUENCE [LARGE SCALE GENOMIC DNA]</scope>
    <source>
        <strain evidence="7 8">NIO-1023</strain>
    </source>
</reference>
<keyword evidence="5" id="KW-0998">Cell outer membrane</keyword>
<proteinExistence type="predicted"/>
<comment type="caution">
    <text evidence="7">The sequence shown here is derived from an EMBL/GenBank/DDBJ whole genome shotgun (WGS) entry which is preliminary data.</text>
</comment>
<evidence type="ECO:0000256" key="2">
    <source>
        <dbReference type="ARBA" id="ARBA00022452"/>
    </source>
</evidence>
<evidence type="ECO:0000313" key="8">
    <source>
        <dbReference type="Proteomes" id="UP001232163"/>
    </source>
</evidence>
<protein>
    <submittedName>
        <fullName evidence="7">Outer membrane protein TolC</fullName>
    </submittedName>
</protein>
<keyword evidence="3" id="KW-0812">Transmembrane</keyword>
<evidence type="ECO:0000256" key="4">
    <source>
        <dbReference type="ARBA" id="ARBA00023136"/>
    </source>
</evidence>
<dbReference type="PANTHER" id="PTHR30026:SF20">
    <property type="entry name" value="OUTER MEMBRANE PROTEIN TOLC"/>
    <property type="match status" value="1"/>
</dbReference>
<dbReference type="SUPFAM" id="SSF56954">
    <property type="entry name" value="Outer membrane efflux proteins (OEP)"/>
    <property type="match status" value="1"/>
</dbReference>
<evidence type="ECO:0000256" key="3">
    <source>
        <dbReference type="ARBA" id="ARBA00022692"/>
    </source>
</evidence>
<dbReference type="InterPro" id="IPR051906">
    <property type="entry name" value="TolC-like"/>
</dbReference>